<feature type="transmembrane region" description="Helical" evidence="1">
    <location>
        <begin position="295"/>
        <end position="318"/>
    </location>
</feature>
<gene>
    <name evidence="2" type="primary">tcuB</name>
    <name evidence="2" type="ORF">HB770_34485</name>
</gene>
<organism evidence="2 3">
    <name type="scientific">Rhizobium leguminosarum bv. viciae</name>
    <dbReference type="NCBI Taxonomy" id="387"/>
    <lineage>
        <taxon>Bacteria</taxon>
        <taxon>Pseudomonadati</taxon>
        <taxon>Pseudomonadota</taxon>
        <taxon>Alphaproteobacteria</taxon>
        <taxon>Hyphomicrobiales</taxon>
        <taxon>Rhizobiaceae</taxon>
        <taxon>Rhizobium/Agrobacterium group</taxon>
        <taxon>Rhizobium</taxon>
    </lineage>
</organism>
<feature type="transmembrane region" description="Helical" evidence="1">
    <location>
        <begin position="155"/>
        <end position="176"/>
    </location>
</feature>
<keyword evidence="1" id="KW-0472">Membrane</keyword>
<keyword evidence="2" id="KW-0614">Plasmid</keyword>
<keyword evidence="1" id="KW-0812">Transmembrane</keyword>
<dbReference type="SUPFAM" id="SSF54862">
    <property type="entry name" value="4Fe-4S ferredoxins"/>
    <property type="match status" value="1"/>
</dbReference>
<dbReference type="InterPro" id="IPR036197">
    <property type="entry name" value="NarG-like_sf"/>
</dbReference>
<evidence type="ECO:0000313" key="3">
    <source>
        <dbReference type="Proteomes" id="UP000515518"/>
    </source>
</evidence>
<dbReference type="EMBL" id="CP050552">
    <property type="protein sequence ID" value="QND44009.1"/>
    <property type="molecule type" value="Genomic_DNA"/>
</dbReference>
<evidence type="ECO:0000313" key="2">
    <source>
        <dbReference type="EMBL" id="QND44009.1"/>
    </source>
</evidence>
<feature type="transmembrane region" description="Helical" evidence="1">
    <location>
        <begin position="265"/>
        <end position="283"/>
    </location>
</feature>
<feature type="transmembrane region" description="Helical" evidence="1">
    <location>
        <begin position="228"/>
        <end position="250"/>
    </location>
</feature>
<name>A0A7G6RP27_RHILV</name>
<sequence length="368" mass="40204">MQIDLFALAAASPSEATATEEARRQLEICNACRYCEGYCSVFPAMTLSRAFSDGDVTQLANLCHNCRGCFHACQYVEPHEFKLNLPRALAEVRVESWETFIWPHGLARLFQKSGVSLAAAMIAGIALILAAAYALRPENGQGFYAVLSHTIMASLFSLASVLPLIVIALSGLWRYWRHVGGDRVTLAHLRSAFIDAGKLKNLSGGAAKGCNYEKEDRFTMSRRWAHQAVMWGFMLCFASTVSATILHYAIDLKAPYRLLSLPKLLGVPGGILMTLGGIELIRLKIRAEKALGAPAVWGGEMAFVLLLTTIAASGLALYGATGSAAVRPLLIFHLGAILAFYLTFPYTKMVHAFFRLAALVRDAQTRRD</sequence>
<dbReference type="NCBIfam" id="TIGR02484">
    <property type="entry name" value="CitB"/>
    <property type="match status" value="1"/>
</dbReference>
<protein>
    <submittedName>
        <fullName evidence="2">Tricarballylate utilization 4Fe-4S protein TcuB</fullName>
    </submittedName>
</protein>
<reference evidence="3" key="1">
    <citation type="journal article" date="2020" name="Mol. Plant Microbe">
        <title>Rhizobial microsymbionts of the narrowly endemic Oxytropis species growing in Kamchatka are characterized by significant genetic diversity and possess a set of genes that are associated with T3SS and T6SS secretion systems and can affect the development of symbiosis.</title>
        <authorList>
            <person name="Safronova V."/>
            <person name="Guro P."/>
            <person name="Sazanova A."/>
            <person name="Kuznetsova I."/>
            <person name="Belimov A."/>
            <person name="Yakubov V."/>
            <person name="Chirak E."/>
            <person name="Afonin A."/>
            <person name="Gogolev Y."/>
            <person name="Andronov E."/>
            <person name="Tikhonovich I."/>
        </authorList>
    </citation>
    <scope>NUCLEOTIDE SEQUENCE [LARGE SCALE GENOMIC DNA]</scope>
    <source>
        <strain evidence="3">RCAM0610</strain>
        <plasmid evidence="3">p_1</plasmid>
    </source>
</reference>
<accession>A0A7G6RP27</accession>
<dbReference type="Proteomes" id="UP000515518">
    <property type="component" value="Plasmid p_1"/>
</dbReference>
<dbReference type="SUPFAM" id="SSF103501">
    <property type="entry name" value="Respiratory nitrate reductase 1 gamma chain"/>
    <property type="match status" value="1"/>
</dbReference>
<proteinExistence type="predicted"/>
<dbReference type="InterPro" id="IPR012830">
    <property type="entry name" value="Citrate_utilization_prot_B"/>
</dbReference>
<keyword evidence="1" id="KW-1133">Transmembrane helix</keyword>
<evidence type="ECO:0000256" key="1">
    <source>
        <dbReference type="SAM" id="Phobius"/>
    </source>
</evidence>
<dbReference type="AlphaFoldDB" id="A0A7G6RP27"/>
<feature type="transmembrane region" description="Helical" evidence="1">
    <location>
        <begin position="115"/>
        <end position="135"/>
    </location>
</feature>
<feature type="transmembrane region" description="Helical" evidence="1">
    <location>
        <begin position="324"/>
        <end position="344"/>
    </location>
</feature>
<geneLocation type="plasmid" evidence="2 3">
    <name>p_1</name>
</geneLocation>